<keyword evidence="2" id="KW-1185">Reference proteome</keyword>
<evidence type="ECO:0000313" key="2">
    <source>
        <dbReference type="Proteomes" id="UP001140087"/>
    </source>
</evidence>
<name>A0ACC1LHI0_9FUNG</name>
<sequence length="422" mass="44602">MSPSALLGGGRLLAGGAIMTPTSPGLSAVSAGDSSLALSRGQFAQEFGGVLLDPTTNEVCLLFYPDTSEWRLPMGRPDAPEELTVGCEPQAHAAQRQISAVTGYRCTHIHPTVGAHSDTPCAYIGPQMVEPLALQIEQRATHSTRPSTDTTQAADGAEADPHDDPDGYHQRPQTSHFVLTHYYMAWLTQNRFESKAATLPVGPAAAMLVIELTDSTLNRQPARALPLAEVTWFKMDTAAQVLTHAADKLALREAIHRLVRLPEPALPFAYSAVLRPAPPAPRASEVSDDKPLALAGASDNSQRAPSGPAEPLQPLQLPSSAASNVSDSATRTDMGSHALVPATRNFAMIRKAATSLGKHRGLFSARQRPAAAASESPAAGASSDQLLPAADAADEPAKRAAVPRVFSMFYRLVGSSAQQPHF</sequence>
<comment type="caution">
    <text evidence="1">The sequence shown here is derived from an EMBL/GenBank/DDBJ whole genome shotgun (WGS) entry which is preliminary data.</text>
</comment>
<evidence type="ECO:0000313" key="1">
    <source>
        <dbReference type="EMBL" id="KAJ2808370.1"/>
    </source>
</evidence>
<accession>A0ACC1LHI0</accession>
<organism evidence="1 2">
    <name type="scientific">Coemansia helicoidea</name>
    <dbReference type="NCBI Taxonomy" id="1286919"/>
    <lineage>
        <taxon>Eukaryota</taxon>
        <taxon>Fungi</taxon>
        <taxon>Fungi incertae sedis</taxon>
        <taxon>Zoopagomycota</taxon>
        <taxon>Kickxellomycotina</taxon>
        <taxon>Kickxellomycetes</taxon>
        <taxon>Kickxellales</taxon>
        <taxon>Kickxellaceae</taxon>
        <taxon>Coemansia</taxon>
    </lineage>
</organism>
<protein>
    <submittedName>
        <fullName evidence="1">Uncharacterized protein</fullName>
    </submittedName>
</protein>
<reference evidence="1" key="1">
    <citation type="submission" date="2022-07" db="EMBL/GenBank/DDBJ databases">
        <title>Phylogenomic reconstructions and comparative analyses of Kickxellomycotina fungi.</title>
        <authorList>
            <person name="Reynolds N.K."/>
            <person name="Stajich J.E."/>
            <person name="Barry K."/>
            <person name="Grigoriev I.V."/>
            <person name="Crous P."/>
            <person name="Smith M.E."/>
        </authorList>
    </citation>
    <scope>NUCLEOTIDE SEQUENCE</scope>
    <source>
        <strain evidence="1">BCRC 34780</strain>
    </source>
</reference>
<gene>
    <name evidence="1" type="ORF">H4R21_000069</name>
</gene>
<dbReference type="EMBL" id="JANBUN010000003">
    <property type="protein sequence ID" value="KAJ2808370.1"/>
    <property type="molecule type" value="Genomic_DNA"/>
</dbReference>
<proteinExistence type="predicted"/>
<dbReference type="Proteomes" id="UP001140087">
    <property type="component" value="Unassembled WGS sequence"/>
</dbReference>